<dbReference type="InterPro" id="IPR035906">
    <property type="entry name" value="MetI-like_sf"/>
</dbReference>
<evidence type="ECO:0000256" key="3">
    <source>
        <dbReference type="ARBA" id="ARBA00022475"/>
    </source>
</evidence>
<evidence type="ECO:0000313" key="9">
    <source>
        <dbReference type="EMBL" id="MFC0406871.1"/>
    </source>
</evidence>
<evidence type="ECO:0000256" key="2">
    <source>
        <dbReference type="ARBA" id="ARBA00022448"/>
    </source>
</evidence>
<comment type="subcellular location">
    <subcellularLocation>
        <location evidence="1 7">Cell membrane</location>
        <topology evidence="1 7">Multi-pass membrane protein</topology>
    </subcellularLocation>
</comment>
<gene>
    <name evidence="9" type="ORF">ACFFGY_01335</name>
</gene>
<dbReference type="SUPFAM" id="SSF161098">
    <property type="entry name" value="MetI-like"/>
    <property type="match status" value="1"/>
</dbReference>
<evidence type="ECO:0000256" key="6">
    <source>
        <dbReference type="ARBA" id="ARBA00023136"/>
    </source>
</evidence>
<evidence type="ECO:0000256" key="7">
    <source>
        <dbReference type="RuleBase" id="RU363032"/>
    </source>
</evidence>
<reference evidence="9 10" key="1">
    <citation type="submission" date="2024-09" db="EMBL/GenBank/DDBJ databases">
        <authorList>
            <person name="Sun Q."/>
            <person name="Mori K."/>
        </authorList>
    </citation>
    <scope>NUCLEOTIDE SEQUENCE [LARGE SCALE GENOMIC DNA]</scope>
    <source>
        <strain evidence="9 10">TBRC 5777</strain>
    </source>
</reference>
<feature type="transmembrane region" description="Helical" evidence="7">
    <location>
        <begin position="132"/>
        <end position="149"/>
    </location>
</feature>
<dbReference type="PANTHER" id="PTHR30183">
    <property type="entry name" value="MOLYBDENUM TRANSPORT SYSTEM PERMEASE PROTEIN MODB"/>
    <property type="match status" value="1"/>
</dbReference>
<protein>
    <submittedName>
        <fullName evidence="9">ABC transporter permease subunit</fullName>
    </submittedName>
</protein>
<comment type="similarity">
    <text evidence="7">Belongs to the binding-protein-dependent transport system permease family.</text>
</comment>
<dbReference type="InterPro" id="IPR000515">
    <property type="entry name" value="MetI-like"/>
</dbReference>
<keyword evidence="2 7" id="KW-0813">Transport</keyword>
<evidence type="ECO:0000313" key="10">
    <source>
        <dbReference type="Proteomes" id="UP001589865"/>
    </source>
</evidence>
<feature type="transmembrane region" description="Helical" evidence="7">
    <location>
        <begin position="188"/>
        <end position="213"/>
    </location>
</feature>
<dbReference type="CDD" id="cd06261">
    <property type="entry name" value="TM_PBP2"/>
    <property type="match status" value="1"/>
</dbReference>
<evidence type="ECO:0000256" key="5">
    <source>
        <dbReference type="ARBA" id="ARBA00022989"/>
    </source>
</evidence>
<keyword evidence="6 7" id="KW-0472">Membrane</keyword>
<keyword evidence="4 7" id="KW-0812">Transmembrane</keyword>
<feature type="transmembrane region" description="Helical" evidence="7">
    <location>
        <begin position="54"/>
        <end position="75"/>
    </location>
</feature>
<proteinExistence type="inferred from homology"/>
<feature type="transmembrane region" description="Helical" evidence="7">
    <location>
        <begin position="14"/>
        <end position="34"/>
    </location>
</feature>
<keyword evidence="5 7" id="KW-1133">Transmembrane helix</keyword>
<evidence type="ECO:0000256" key="1">
    <source>
        <dbReference type="ARBA" id="ARBA00004651"/>
    </source>
</evidence>
<keyword evidence="10" id="KW-1185">Reference proteome</keyword>
<evidence type="ECO:0000259" key="8">
    <source>
        <dbReference type="PROSITE" id="PS50928"/>
    </source>
</evidence>
<dbReference type="Proteomes" id="UP001589865">
    <property type="component" value="Unassembled WGS sequence"/>
</dbReference>
<dbReference type="EMBL" id="JBHLUN010000001">
    <property type="protein sequence ID" value="MFC0406871.1"/>
    <property type="molecule type" value="Genomic_DNA"/>
</dbReference>
<comment type="caution">
    <text evidence="9">The sequence shown here is derived from an EMBL/GenBank/DDBJ whole genome shotgun (WGS) entry which is preliminary data.</text>
</comment>
<keyword evidence="3" id="KW-1003">Cell membrane</keyword>
<feature type="transmembrane region" description="Helical" evidence="7">
    <location>
        <begin position="233"/>
        <end position="253"/>
    </location>
</feature>
<organism evidence="9 10">
    <name type="scientific">Roseomonas elaeocarpi</name>
    <dbReference type="NCBI Taxonomy" id="907779"/>
    <lineage>
        <taxon>Bacteria</taxon>
        <taxon>Pseudomonadati</taxon>
        <taxon>Pseudomonadota</taxon>
        <taxon>Alphaproteobacteria</taxon>
        <taxon>Acetobacterales</taxon>
        <taxon>Roseomonadaceae</taxon>
        <taxon>Roseomonas</taxon>
    </lineage>
</organism>
<dbReference type="RefSeq" id="WP_377042558.1">
    <property type="nucleotide sequence ID" value="NZ_JBHLUN010000001.1"/>
</dbReference>
<dbReference type="PANTHER" id="PTHR30183:SF3">
    <property type="entry name" value="MOLYBDENUM TRANSPORT SYSTEM PERMEASE PROTEIN MODB"/>
    <property type="match status" value="1"/>
</dbReference>
<accession>A0ABV6JMC9</accession>
<dbReference type="PROSITE" id="PS50928">
    <property type="entry name" value="ABC_TM1"/>
    <property type="match status" value="1"/>
</dbReference>
<feature type="domain" description="ABC transmembrane type-1" evidence="8">
    <location>
        <begin position="52"/>
        <end position="251"/>
    </location>
</feature>
<dbReference type="Gene3D" id="1.10.3720.10">
    <property type="entry name" value="MetI-like"/>
    <property type="match status" value="1"/>
</dbReference>
<sequence>MTTGPLPRSSAPRVLAWLLIPACLLMLAPFATLLRETSWRDFTLAYGDARAVGTSFGLGLVAIVAIALLGTPLALWQARTRAAIRPLVDALVLATAATPPLAMGILLVSVYGPYGSVGGGLARLGLTLNNNPAAFVLAQVYAGIGYYVLAARNAFEAFSPVAEQAAQSLGANGWQTFRRVTLPLAARGLLGGLVLAWVRLIGEFGIVMVFAYFPQGIPVKLYVDLQDEGLDAVYALLWVLLLMTLPLPVLGAFRRRR</sequence>
<evidence type="ECO:0000256" key="4">
    <source>
        <dbReference type="ARBA" id="ARBA00022692"/>
    </source>
</evidence>
<name>A0ABV6JMC9_9PROT</name>
<feature type="transmembrane region" description="Helical" evidence="7">
    <location>
        <begin position="87"/>
        <end position="112"/>
    </location>
</feature>
<dbReference type="Pfam" id="PF00528">
    <property type="entry name" value="BPD_transp_1"/>
    <property type="match status" value="1"/>
</dbReference>